<name>A0ACB8QRW0_9AGAM</name>
<proteinExistence type="predicted"/>
<reference evidence="1" key="2">
    <citation type="journal article" date="2022" name="New Phytol.">
        <title>Evolutionary transition to the ectomycorrhizal habit in the genomes of a hyperdiverse lineage of mushroom-forming fungi.</title>
        <authorList>
            <person name="Looney B."/>
            <person name="Miyauchi S."/>
            <person name="Morin E."/>
            <person name="Drula E."/>
            <person name="Courty P.E."/>
            <person name="Kohler A."/>
            <person name="Kuo A."/>
            <person name="LaButti K."/>
            <person name="Pangilinan J."/>
            <person name="Lipzen A."/>
            <person name="Riley R."/>
            <person name="Andreopoulos W."/>
            <person name="He G."/>
            <person name="Johnson J."/>
            <person name="Nolan M."/>
            <person name="Tritt A."/>
            <person name="Barry K.W."/>
            <person name="Grigoriev I.V."/>
            <person name="Nagy L.G."/>
            <person name="Hibbett D."/>
            <person name="Henrissat B."/>
            <person name="Matheny P.B."/>
            <person name="Labbe J."/>
            <person name="Martin F.M."/>
        </authorList>
    </citation>
    <scope>NUCLEOTIDE SEQUENCE</scope>
    <source>
        <strain evidence="1">EC-137</strain>
    </source>
</reference>
<keyword evidence="2" id="KW-1185">Reference proteome</keyword>
<organism evidence="1 2">
    <name type="scientific">Vararia minispora EC-137</name>
    <dbReference type="NCBI Taxonomy" id="1314806"/>
    <lineage>
        <taxon>Eukaryota</taxon>
        <taxon>Fungi</taxon>
        <taxon>Dikarya</taxon>
        <taxon>Basidiomycota</taxon>
        <taxon>Agaricomycotina</taxon>
        <taxon>Agaricomycetes</taxon>
        <taxon>Russulales</taxon>
        <taxon>Lachnocladiaceae</taxon>
        <taxon>Vararia</taxon>
    </lineage>
</organism>
<protein>
    <submittedName>
        <fullName evidence="1">Histidine phosphatase superfamily</fullName>
    </submittedName>
</protein>
<reference evidence="1" key="1">
    <citation type="submission" date="2021-02" db="EMBL/GenBank/DDBJ databases">
        <authorList>
            <consortium name="DOE Joint Genome Institute"/>
            <person name="Ahrendt S."/>
            <person name="Looney B.P."/>
            <person name="Miyauchi S."/>
            <person name="Morin E."/>
            <person name="Drula E."/>
            <person name="Courty P.E."/>
            <person name="Chicoki N."/>
            <person name="Fauchery L."/>
            <person name="Kohler A."/>
            <person name="Kuo A."/>
            <person name="Labutti K."/>
            <person name="Pangilinan J."/>
            <person name="Lipzen A."/>
            <person name="Riley R."/>
            <person name="Andreopoulos W."/>
            <person name="He G."/>
            <person name="Johnson J."/>
            <person name="Barry K.W."/>
            <person name="Grigoriev I.V."/>
            <person name="Nagy L."/>
            <person name="Hibbett D."/>
            <person name="Henrissat B."/>
            <person name="Matheny P.B."/>
            <person name="Labbe J."/>
            <person name="Martin F."/>
        </authorList>
    </citation>
    <scope>NUCLEOTIDE SEQUENCE</scope>
    <source>
        <strain evidence="1">EC-137</strain>
    </source>
</reference>
<dbReference type="EMBL" id="MU273497">
    <property type="protein sequence ID" value="KAI0034616.1"/>
    <property type="molecule type" value="Genomic_DNA"/>
</dbReference>
<evidence type="ECO:0000313" key="1">
    <source>
        <dbReference type="EMBL" id="KAI0034616.1"/>
    </source>
</evidence>
<sequence>MSNDTVLGVVLIVRHGDREGFYQDPTTYDASNTVITAAGTQQEIALGALLRQRYFNASSGNHIQFATTGLVNYSQIALRADAGDEGGVIYASAVALAQGLWPATSDANTTLSNGTTIVAPLSGYQYVPIESVESSNNIELQGFTSCPTFNSYVNNFYESDEFLAKQNESAAFLDQLPPYLDGRSVELTNMWNIFDFMNVQSIHNATFANALPSTFLPQARALANWHQYNSFSDPSLSGIGNIAMQTMLPSVIGGLQDIANASNPLNFYLEAISYKPFLSLFNMTNVAAQNTSLAGIVEYAAAVALEVRQPANGGETMLRFMFKNGSNDDFRQYGLLGSDGDVALSTFINKFNPVSVNTTSQWCSVCDNGVSRGCGVLAAAKASGATHDTISPVGAGFLGAGLTIAVFLIGLGVLALLGLLTCGPRRRLIKGSDSGSHGDEKA</sequence>
<dbReference type="Proteomes" id="UP000814128">
    <property type="component" value="Unassembled WGS sequence"/>
</dbReference>
<accession>A0ACB8QRW0</accession>
<evidence type="ECO:0000313" key="2">
    <source>
        <dbReference type="Proteomes" id="UP000814128"/>
    </source>
</evidence>
<comment type="caution">
    <text evidence="1">The sequence shown here is derived from an EMBL/GenBank/DDBJ whole genome shotgun (WGS) entry which is preliminary data.</text>
</comment>
<gene>
    <name evidence="1" type="ORF">K488DRAFT_83800</name>
</gene>